<comment type="caution">
    <text evidence="3">The sequence shown here is derived from an EMBL/GenBank/DDBJ whole genome shotgun (WGS) entry which is preliminary data.</text>
</comment>
<evidence type="ECO:0000313" key="4">
    <source>
        <dbReference type="Proteomes" id="UP000631114"/>
    </source>
</evidence>
<feature type="transmembrane region" description="Helical" evidence="2">
    <location>
        <begin position="147"/>
        <end position="169"/>
    </location>
</feature>
<accession>A0A835GUL2</accession>
<name>A0A835GUL2_9MAGN</name>
<dbReference type="EMBL" id="JADFTS010000009">
    <property type="protein sequence ID" value="KAF9587314.1"/>
    <property type="molecule type" value="Genomic_DNA"/>
</dbReference>
<gene>
    <name evidence="3" type="ORF">IFM89_001038</name>
</gene>
<evidence type="ECO:0000256" key="2">
    <source>
        <dbReference type="SAM" id="Phobius"/>
    </source>
</evidence>
<evidence type="ECO:0000313" key="3">
    <source>
        <dbReference type="EMBL" id="KAF9587314.1"/>
    </source>
</evidence>
<reference evidence="3 4" key="1">
    <citation type="submission" date="2020-10" db="EMBL/GenBank/DDBJ databases">
        <title>The Coptis chinensis genome and diversification of protoberbering-type alkaloids.</title>
        <authorList>
            <person name="Wang B."/>
            <person name="Shu S."/>
            <person name="Song C."/>
            <person name="Liu Y."/>
        </authorList>
    </citation>
    <scope>NUCLEOTIDE SEQUENCE [LARGE SCALE GENOMIC DNA]</scope>
    <source>
        <strain evidence="3">HL-2020</strain>
        <tissue evidence="3">Leaf</tissue>
    </source>
</reference>
<dbReference type="Proteomes" id="UP000631114">
    <property type="component" value="Unassembled WGS sequence"/>
</dbReference>
<proteinExistence type="predicted"/>
<dbReference type="AlphaFoldDB" id="A0A835GUL2"/>
<protein>
    <submittedName>
        <fullName evidence="3">Uncharacterized protein</fullName>
    </submittedName>
</protein>
<keyword evidence="2" id="KW-1133">Transmembrane helix</keyword>
<evidence type="ECO:0000256" key="1">
    <source>
        <dbReference type="SAM" id="MobiDB-lite"/>
    </source>
</evidence>
<feature type="region of interest" description="Disordered" evidence="1">
    <location>
        <begin position="183"/>
        <end position="212"/>
    </location>
</feature>
<organism evidence="3 4">
    <name type="scientific">Coptis chinensis</name>
    <dbReference type="NCBI Taxonomy" id="261450"/>
    <lineage>
        <taxon>Eukaryota</taxon>
        <taxon>Viridiplantae</taxon>
        <taxon>Streptophyta</taxon>
        <taxon>Embryophyta</taxon>
        <taxon>Tracheophyta</taxon>
        <taxon>Spermatophyta</taxon>
        <taxon>Magnoliopsida</taxon>
        <taxon>Ranunculales</taxon>
        <taxon>Ranunculaceae</taxon>
        <taxon>Coptidoideae</taxon>
        <taxon>Coptis</taxon>
    </lineage>
</organism>
<keyword evidence="4" id="KW-1185">Reference proteome</keyword>
<sequence>MRDMNKNRLQHLGLSRIRALSLLMKKLQMGDGDEIDAMLNQTGSAQARESRDSLAYEVGHCREGEYFIGEKRLQVPFVEARGLWIHRREWNPGDRLEKRLQFLSLKLVVFGFTKRMEPRVVSGKPWSQRSCFTTNFRSWSDTFVLDLLAALGLVVPCAALALFVIRFVVPLATILELNAAGDGPEGGTASHRGPRCTEAPSPSKKKIESNIT</sequence>
<keyword evidence="2" id="KW-0812">Transmembrane</keyword>
<keyword evidence="2" id="KW-0472">Membrane</keyword>